<protein>
    <recommendedName>
        <fullName evidence="2">DUF1848 domain-containing protein</fullName>
    </recommendedName>
</protein>
<dbReference type="Pfam" id="PF08902">
    <property type="entry name" value="DUF1848"/>
    <property type="match status" value="1"/>
</dbReference>
<gene>
    <name evidence="1" type="ORF">LCGC14_1029450</name>
</gene>
<dbReference type="EMBL" id="LAZR01004168">
    <property type="protein sequence ID" value="KKN11151.1"/>
    <property type="molecule type" value="Genomic_DNA"/>
</dbReference>
<dbReference type="InterPro" id="IPR014998">
    <property type="entry name" value="DUF1848"/>
</dbReference>
<evidence type="ECO:0008006" key="2">
    <source>
        <dbReference type="Google" id="ProtNLM"/>
    </source>
</evidence>
<dbReference type="AlphaFoldDB" id="A0A0F9QD42"/>
<organism evidence="1">
    <name type="scientific">marine sediment metagenome</name>
    <dbReference type="NCBI Taxonomy" id="412755"/>
    <lineage>
        <taxon>unclassified sequences</taxon>
        <taxon>metagenomes</taxon>
        <taxon>ecological metagenomes</taxon>
    </lineage>
</organism>
<comment type="caution">
    <text evidence="1">The sequence shown here is derived from an EMBL/GenBank/DDBJ whole genome shotgun (WGS) entry which is preliminary data.</text>
</comment>
<name>A0A0F9QD42_9ZZZZ</name>
<evidence type="ECO:0000313" key="1">
    <source>
        <dbReference type="EMBL" id="KKN11151.1"/>
    </source>
</evidence>
<reference evidence="1" key="1">
    <citation type="journal article" date="2015" name="Nature">
        <title>Complex archaea that bridge the gap between prokaryotes and eukaryotes.</title>
        <authorList>
            <person name="Spang A."/>
            <person name="Saw J.H."/>
            <person name="Jorgensen S.L."/>
            <person name="Zaremba-Niedzwiedzka K."/>
            <person name="Martijn J."/>
            <person name="Lind A.E."/>
            <person name="van Eijk R."/>
            <person name="Schleper C."/>
            <person name="Guy L."/>
            <person name="Ettema T.J."/>
        </authorList>
    </citation>
    <scope>NUCLEOTIDE SEQUENCE</scope>
</reference>
<accession>A0A0F9QD42</accession>
<proteinExistence type="predicted"/>
<sequence>MKMIKSPIISCSRRTDIPAFLMDWVVERMADGYVDVINPFNRKQVSRISLSPKDVKCFVWWSKNFAQWIDVYKNNQNLFSSYKGHVFQFTINSPTILETNIRVSLEERFKQLEWLIKEFSKEAINYRYDPIIFYRVKGSDKIHNNLEKFKLILEKVASLGIEEMIFSFATIYPKVKRRMNSRGFIPIEPSFKKKKEIVSKLLKVCNDFSIQMKACCQPNLLKIEGIEQAHCINAREIEKLITETIPQLKDTGQRKDCGCFKSRDIGGYSGIFRCKHNCHYCYASPAKR</sequence>